<evidence type="ECO:0000256" key="3">
    <source>
        <dbReference type="ARBA" id="ARBA00012439"/>
    </source>
</evidence>
<dbReference type="GO" id="GO:0004337">
    <property type="term" value="F:(2E,6E)-farnesyl diphosphate synthase activity"/>
    <property type="evidence" value="ECO:0007669"/>
    <property type="project" value="UniProtKB-EC"/>
</dbReference>
<evidence type="ECO:0000256" key="11">
    <source>
        <dbReference type="ARBA" id="ARBA00049399"/>
    </source>
</evidence>
<evidence type="ECO:0000256" key="5">
    <source>
        <dbReference type="ARBA" id="ARBA00022679"/>
    </source>
</evidence>
<evidence type="ECO:0000256" key="12">
    <source>
        <dbReference type="RuleBase" id="RU004466"/>
    </source>
</evidence>
<comment type="catalytic activity">
    <reaction evidence="11">
        <text>isopentenyl diphosphate + (2E)-geranyl diphosphate = (2E,6E)-farnesyl diphosphate + diphosphate</text>
        <dbReference type="Rhea" id="RHEA:19361"/>
        <dbReference type="ChEBI" id="CHEBI:33019"/>
        <dbReference type="ChEBI" id="CHEBI:58057"/>
        <dbReference type="ChEBI" id="CHEBI:128769"/>
        <dbReference type="ChEBI" id="CHEBI:175763"/>
        <dbReference type="EC" id="2.5.1.10"/>
    </reaction>
</comment>
<evidence type="ECO:0000256" key="1">
    <source>
        <dbReference type="ARBA" id="ARBA00001946"/>
    </source>
</evidence>
<dbReference type="PROSITE" id="PS00723">
    <property type="entry name" value="POLYPRENYL_SYNTHASE_1"/>
    <property type="match status" value="1"/>
</dbReference>
<dbReference type="Gene3D" id="1.10.600.10">
    <property type="entry name" value="Farnesyl Diphosphate Synthase"/>
    <property type="match status" value="1"/>
</dbReference>
<evidence type="ECO:0000256" key="2">
    <source>
        <dbReference type="ARBA" id="ARBA00006706"/>
    </source>
</evidence>
<accession>A0A1M4Y702</accession>
<evidence type="ECO:0000256" key="4">
    <source>
        <dbReference type="ARBA" id="ARBA00015100"/>
    </source>
</evidence>
<evidence type="ECO:0000313" key="14">
    <source>
        <dbReference type="Proteomes" id="UP000184423"/>
    </source>
</evidence>
<dbReference type="PANTHER" id="PTHR43281:SF1">
    <property type="entry name" value="FARNESYL DIPHOSPHATE SYNTHASE"/>
    <property type="match status" value="1"/>
</dbReference>
<sequence length="291" mass="32534">MLFNQQLKERQQMVNVRLSELLDSANIPNVIYEPMKYSVDAGGKRIRPILTLSITEALGGDLKDALDFGCAIEFIHTYSLIHDDLPAMDNDDFRRGKLTNHKVYGEAIAILAGDALLNFAFEVLSQKLEENNNPLYVKAVKEIVKASGSRGMVAGQAIDIKSENKQLKLEELYNMHRLKTGAIIEAACVAAAYISNREESVEIIRDFSRHLGIAFQIVDDILDFIGDEKKLGKTVGKDKEANKATYVTILGIDEAKKRAQEHSKISIKIANDIDKSGFLSKLTEYLLFRDN</sequence>
<dbReference type="Pfam" id="PF00348">
    <property type="entry name" value="polyprenyl_synt"/>
    <property type="match status" value="1"/>
</dbReference>
<evidence type="ECO:0000256" key="9">
    <source>
        <dbReference type="ARBA" id="ARBA00032380"/>
    </source>
</evidence>
<dbReference type="Proteomes" id="UP000184423">
    <property type="component" value="Unassembled WGS sequence"/>
</dbReference>
<dbReference type="NCBIfam" id="NF045485">
    <property type="entry name" value="FPPsyn"/>
    <property type="match status" value="1"/>
</dbReference>
<keyword evidence="14" id="KW-1185">Reference proteome</keyword>
<dbReference type="CDD" id="cd00685">
    <property type="entry name" value="Trans_IPPS_HT"/>
    <property type="match status" value="1"/>
</dbReference>
<evidence type="ECO:0000256" key="7">
    <source>
        <dbReference type="ARBA" id="ARBA00022842"/>
    </source>
</evidence>
<keyword evidence="6" id="KW-0479">Metal-binding</keyword>
<gene>
    <name evidence="13" type="ORF">SAMN02746091_01592</name>
</gene>
<dbReference type="InterPro" id="IPR053378">
    <property type="entry name" value="Prenyl_diphosphate_synthase"/>
</dbReference>
<comment type="cofactor">
    <cofactor evidence="1">
        <name>Mg(2+)</name>
        <dbReference type="ChEBI" id="CHEBI:18420"/>
    </cofactor>
</comment>
<dbReference type="EC" id="2.5.1.10" evidence="3"/>
<dbReference type="GO" id="GO:0005737">
    <property type="term" value="C:cytoplasm"/>
    <property type="evidence" value="ECO:0007669"/>
    <property type="project" value="UniProtKB-ARBA"/>
</dbReference>
<dbReference type="SUPFAM" id="SSF48576">
    <property type="entry name" value="Terpenoid synthases"/>
    <property type="match status" value="1"/>
</dbReference>
<name>A0A1M4Y702_9CLOT</name>
<dbReference type="PANTHER" id="PTHR43281">
    <property type="entry name" value="FARNESYL DIPHOSPHATE SYNTHASE"/>
    <property type="match status" value="1"/>
</dbReference>
<evidence type="ECO:0000256" key="6">
    <source>
        <dbReference type="ARBA" id="ARBA00022723"/>
    </source>
</evidence>
<dbReference type="AlphaFoldDB" id="A0A1M4Y702"/>
<keyword evidence="5 12" id="KW-0808">Transferase</keyword>
<evidence type="ECO:0000256" key="10">
    <source>
        <dbReference type="ARBA" id="ARBA00032873"/>
    </source>
</evidence>
<keyword evidence="7" id="KW-0460">Magnesium</keyword>
<dbReference type="PROSITE" id="PS00444">
    <property type="entry name" value="POLYPRENYL_SYNTHASE_2"/>
    <property type="match status" value="1"/>
</dbReference>
<evidence type="ECO:0000313" key="13">
    <source>
        <dbReference type="EMBL" id="SHF01584.1"/>
    </source>
</evidence>
<dbReference type="GO" id="GO:0046872">
    <property type="term" value="F:metal ion binding"/>
    <property type="evidence" value="ECO:0007669"/>
    <property type="project" value="UniProtKB-KW"/>
</dbReference>
<dbReference type="GO" id="GO:0016114">
    <property type="term" value="P:terpenoid biosynthetic process"/>
    <property type="evidence" value="ECO:0007669"/>
    <property type="project" value="UniProtKB-ARBA"/>
</dbReference>
<dbReference type="SFLD" id="SFLDG01017">
    <property type="entry name" value="Polyprenyl_Transferase_Like"/>
    <property type="match status" value="1"/>
</dbReference>
<protein>
    <recommendedName>
        <fullName evidence="4">Farnesyl diphosphate synthase</fullName>
        <ecNumber evidence="3">2.5.1.10</ecNumber>
    </recommendedName>
    <alternativeName>
        <fullName evidence="10">(2E,6E)-farnesyl diphosphate synthase</fullName>
    </alternativeName>
    <alternativeName>
        <fullName evidence="9">Geranyltranstransferase</fullName>
    </alternativeName>
</protein>
<dbReference type="InterPro" id="IPR033749">
    <property type="entry name" value="Polyprenyl_synt_CS"/>
</dbReference>
<evidence type="ECO:0000256" key="8">
    <source>
        <dbReference type="ARBA" id="ARBA00023229"/>
    </source>
</evidence>
<comment type="similarity">
    <text evidence="2 12">Belongs to the FPP/GGPP synthase family.</text>
</comment>
<keyword evidence="8" id="KW-0414">Isoprene biosynthesis</keyword>
<dbReference type="FunFam" id="1.10.600.10:FF:000001">
    <property type="entry name" value="Geranylgeranyl diphosphate synthase"/>
    <property type="match status" value="1"/>
</dbReference>
<dbReference type="InterPro" id="IPR000092">
    <property type="entry name" value="Polyprenyl_synt"/>
</dbReference>
<dbReference type="InterPro" id="IPR008949">
    <property type="entry name" value="Isoprenoid_synthase_dom_sf"/>
</dbReference>
<dbReference type="SFLD" id="SFLDS00005">
    <property type="entry name" value="Isoprenoid_Synthase_Type_I"/>
    <property type="match status" value="1"/>
</dbReference>
<reference evidence="14" key="1">
    <citation type="submission" date="2016-11" db="EMBL/GenBank/DDBJ databases">
        <authorList>
            <person name="Varghese N."/>
            <person name="Submissions S."/>
        </authorList>
    </citation>
    <scope>NUCLEOTIDE SEQUENCE [LARGE SCALE GENOMIC DNA]</scope>
    <source>
        <strain evidence="14">DSM 10124</strain>
    </source>
</reference>
<proteinExistence type="inferred from homology"/>
<organism evidence="13 14">
    <name type="scientific">Caloramator proteoclasticus DSM 10124</name>
    <dbReference type="NCBI Taxonomy" id="1121262"/>
    <lineage>
        <taxon>Bacteria</taxon>
        <taxon>Bacillati</taxon>
        <taxon>Bacillota</taxon>
        <taxon>Clostridia</taxon>
        <taxon>Eubacteriales</taxon>
        <taxon>Clostridiaceae</taxon>
        <taxon>Caloramator</taxon>
    </lineage>
</organism>
<dbReference type="EMBL" id="FQVG01000029">
    <property type="protein sequence ID" value="SHF01584.1"/>
    <property type="molecule type" value="Genomic_DNA"/>
</dbReference>